<dbReference type="Pfam" id="PF17769">
    <property type="entry name" value="PurK_C"/>
    <property type="match status" value="1"/>
</dbReference>
<evidence type="ECO:0000313" key="6">
    <source>
        <dbReference type="EMBL" id="RUO26843.1"/>
    </source>
</evidence>
<dbReference type="PROSITE" id="PS50975">
    <property type="entry name" value="ATP_GRASP"/>
    <property type="match status" value="1"/>
</dbReference>
<dbReference type="GO" id="GO:0005524">
    <property type="term" value="F:ATP binding"/>
    <property type="evidence" value="ECO:0007669"/>
    <property type="project" value="UniProtKB-UniRule"/>
</dbReference>
<dbReference type="InterPro" id="IPR013815">
    <property type="entry name" value="ATP_grasp_subdomain_1"/>
</dbReference>
<comment type="pathway">
    <text evidence="4">Purine metabolism; IMP biosynthesis via de novo pathway; 5-amino-1-(5-phospho-D-ribosyl)imidazole-4-carboxylate from 5-amino-1-(5-phospho-D-ribosyl)imidazole (N5-CAIR route): step 1/2.</text>
</comment>
<keyword evidence="4" id="KW-0436">Ligase</keyword>
<evidence type="ECO:0000256" key="4">
    <source>
        <dbReference type="HAMAP-Rule" id="MF_01928"/>
    </source>
</evidence>
<evidence type="ECO:0000259" key="5">
    <source>
        <dbReference type="PROSITE" id="PS50975"/>
    </source>
</evidence>
<dbReference type="RefSeq" id="WP_126803657.1">
    <property type="nucleotide sequence ID" value="NZ_PIPL01000001.1"/>
</dbReference>
<evidence type="ECO:0000256" key="1">
    <source>
        <dbReference type="ARBA" id="ARBA00022741"/>
    </source>
</evidence>
<protein>
    <recommendedName>
        <fullName evidence="4">N5-carboxyaminoimidazole ribonucleotide synthase</fullName>
        <shortName evidence="4">N5-CAIR synthase</shortName>
        <ecNumber evidence="4">6.3.4.18</ecNumber>
    </recommendedName>
    <alternativeName>
        <fullName evidence="4">5-(carboxyamino)imidazole ribonucleotide synthetase</fullName>
    </alternativeName>
</protein>
<keyword evidence="1 4" id="KW-0547">Nucleotide-binding</keyword>
<feature type="domain" description="ATP-grasp" evidence="5">
    <location>
        <begin position="95"/>
        <end position="285"/>
    </location>
</feature>
<comment type="function">
    <text evidence="4">Catalyzes the ATP-dependent conversion of 5-aminoimidazole ribonucleotide (AIR) and HCO(3)(-) to N5-carboxyaminoimidazole ribonucleotide (N5-CAIR).</text>
</comment>
<sequence length="362" mass="39681">MNILILGNGQLGQMLGRSAVHYGHACLLVDTKTDQVMPVAAYEALPMSLQQAADWADVISWEHEQLAPAHVQICADKFLSPTDKILMLTDRQLEKQLCDDLGIVTSPWSAFQTRDELAQLLADTQQAVVIKAAQGGYDGRSQWRYQPGDDTAQILQGAGQQPGIVENMIPFECEVSLVGARNAAGTTCCYPLVENVHTQGILSYTLAGLSQLPAHLQQQAEQAFQRLTDELSYVGTLAIEFFVVGEGNEARLLVNEVAPRVHNSGHWSLSGCNCDQFDLHIRSLTNTPYPKQLATTPTLMVNVIGSSSIAEELWQDACADPYWYGKAPRAGRKLGHVNFQVDNKANAKGLARKWQSPLQKLA</sequence>
<dbReference type="UniPathway" id="UPA00074">
    <property type="reaction ID" value="UER00942"/>
</dbReference>
<evidence type="ECO:0000256" key="3">
    <source>
        <dbReference type="ARBA" id="ARBA00022840"/>
    </source>
</evidence>
<dbReference type="GO" id="GO:0004638">
    <property type="term" value="F:phosphoribosylaminoimidazole carboxylase activity"/>
    <property type="evidence" value="ECO:0007669"/>
    <property type="project" value="InterPro"/>
</dbReference>
<feature type="binding site" evidence="4">
    <location>
        <position position="197"/>
    </location>
    <ligand>
        <name>ATP</name>
        <dbReference type="ChEBI" id="CHEBI:30616"/>
    </ligand>
</feature>
<dbReference type="PANTHER" id="PTHR11609">
    <property type="entry name" value="PURINE BIOSYNTHESIS PROTEIN 6/7, PUR6/7"/>
    <property type="match status" value="1"/>
</dbReference>
<dbReference type="Proteomes" id="UP000288293">
    <property type="component" value="Unassembled WGS sequence"/>
</dbReference>
<comment type="similarity">
    <text evidence="4">Belongs to the PurK/PurT family.</text>
</comment>
<feature type="binding site" evidence="4">
    <location>
        <begin position="255"/>
        <end position="256"/>
    </location>
    <ligand>
        <name>ATP</name>
        <dbReference type="ChEBI" id="CHEBI:30616"/>
    </ligand>
</feature>
<dbReference type="SUPFAM" id="SSF51246">
    <property type="entry name" value="Rudiment single hybrid motif"/>
    <property type="match status" value="1"/>
</dbReference>
<dbReference type="HAMAP" id="MF_01928">
    <property type="entry name" value="PurK"/>
    <property type="match status" value="1"/>
</dbReference>
<dbReference type="GO" id="GO:0046872">
    <property type="term" value="F:metal ion binding"/>
    <property type="evidence" value="ECO:0007669"/>
    <property type="project" value="InterPro"/>
</dbReference>
<dbReference type="GO" id="GO:0034028">
    <property type="term" value="F:5-(carboxyamino)imidazole ribonucleotide synthase activity"/>
    <property type="evidence" value="ECO:0007669"/>
    <property type="project" value="UniProtKB-UniRule"/>
</dbReference>
<dbReference type="SUPFAM" id="SSF56059">
    <property type="entry name" value="Glutathione synthetase ATP-binding domain-like"/>
    <property type="match status" value="1"/>
</dbReference>
<feature type="binding site" evidence="4">
    <location>
        <position position="131"/>
    </location>
    <ligand>
        <name>ATP</name>
        <dbReference type="ChEBI" id="CHEBI:30616"/>
    </ligand>
</feature>
<reference evidence="6 7" key="1">
    <citation type="journal article" date="2011" name="Front. Microbiol.">
        <title>Genomic signatures of strain selection and enhancement in Bacillus atrophaeus var. globigii, a historical biowarfare simulant.</title>
        <authorList>
            <person name="Gibbons H.S."/>
            <person name="Broomall S.M."/>
            <person name="McNew L.A."/>
            <person name="Daligault H."/>
            <person name="Chapman C."/>
            <person name="Bruce D."/>
            <person name="Karavis M."/>
            <person name="Krepps M."/>
            <person name="McGregor P.A."/>
            <person name="Hong C."/>
            <person name="Park K.H."/>
            <person name="Akmal A."/>
            <person name="Feldman A."/>
            <person name="Lin J.S."/>
            <person name="Chang W.E."/>
            <person name="Higgs B.W."/>
            <person name="Demirev P."/>
            <person name="Lindquist J."/>
            <person name="Liem A."/>
            <person name="Fochler E."/>
            <person name="Read T.D."/>
            <person name="Tapia R."/>
            <person name="Johnson S."/>
            <person name="Bishop-Lilly K.A."/>
            <person name="Detter C."/>
            <person name="Han C."/>
            <person name="Sozhamannan S."/>
            <person name="Rosenzweig C.N."/>
            <person name="Skowronski E.W."/>
        </authorList>
    </citation>
    <scope>NUCLEOTIDE SEQUENCE [LARGE SCALE GENOMIC DNA]</scope>
    <source>
        <strain evidence="6 7">MLST1</strain>
    </source>
</reference>
<dbReference type="GO" id="GO:0005829">
    <property type="term" value="C:cytosol"/>
    <property type="evidence" value="ECO:0007669"/>
    <property type="project" value="TreeGrafter"/>
</dbReference>
<dbReference type="Gene3D" id="3.30.1490.20">
    <property type="entry name" value="ATP-grasp fold, A domain"/>
    <property type="match status" value="1"/>
</dbReference>
<dbReference type="InterPro" id="IPR005875">
    <property type="entry name" value="PurK"/>
</dbReference>
<keyword evidence="3 4" id="KW-0067">ATP-binding</keyword>
<dbReference type="AlphaFoldDB" id="A0A432W9L3"/>
<dbReference type="EMBL" id="PIPL01000001">
    <property type="protein sequence ID" value="RUO26843.1"/>
    <property type="molecule type" value="Genomic_DNA"/>
</dbReference>
<dbReference type="InterPro" id="IPR003135">
    <property type="entry name" value="ATP-grasp_carboxylate-amine"/>
</dbReference>
<name>A0A432W9L3_9GAMM</name>
<dbReference type="InterPro" id="IPR040686">
    <property type="entry name" value="PurK_C"/>
</dbReference>
<comment type="caution">
    <text evidence="6">The sequence shown here is derived from an EMBL/GenBank/DDBJ whole genome shotgun (WGS) entry which is preliminary data.</text>
</comment>
<dbReference type="InterPro" id="IPR011761">
    <property type="entry name" value="ATP-grasp"/>
</dbReference>
<keyword evidence="2 4" id="KW-0658">Purine biosynthesis</keyword>
<dbReference type="PANTHER" id="PTHR11609:SF5">
    <property type="entry name" value="PHOSPHORIBOSYLAMINOIMIDAZOLE CARBOXYLASE"/>
    <property type="match status" value="1"/>
</dbReference>
<dbReference type="OrthoDB" id="9804625at2"/>
<accession>A0A432W9L3</accession>
<dbReference type="InterPro" id="IPR011054">
    <property type="entry name" value="Rudment_hybrid_motif"/>
</dbReference>
<dbReference type="Gene3D" id="3.30.470.20">
    <property type="entry name" value="ATP-grasp fold, B domain"/>
    <property type="match status" value="1"/>
</dbReference>
<dbReference type="Gene3D" id="3.40.50.20">
    <property type="match status" value="1"/>
</dbReference>
<dbReference type="EC" id="6.3.4.18" evidence="4"/>
<feature type="binding site" evidence="4">
    <location>
        <begin position="166"/>
        <end position="169"/>
    </location>
    <ligand>
        <name>ATP</name>
        <dbReference type="ChEBI" id="CHEBI:30616"/>
    </ligand>
</feature>
<evidence type="ECO:0000313" key="7">
    <source>
        <dbReference type="Proteomes" id="UP000288293"/>
    </source>
</evidence>
<dbReference type="InterPro" id="IPR016185">
    <property type="entry name" value="PreATP-grasp_dom_sf"/>
</dbReference>
<evidence type="ECO:0000256" key="2">
    <source>
        <dbReference type="ARBA" id="ARBA00022755"/>
    </source>
</evidence>
<comment type="subunit">
    <text evidence="4">Homodimer.</text>
</comment>
<feature type="binding site" evidence="4">
    <location>
        <position position="91"/>
    </location>
    <ligand>
        <name>ATP</name>
        <dbReference type="ChEBI" id="CHEBI:30616"/>
    </ligand>
</feature>
<dbReference type="Pfam" id="PF02222">
    <property type="entry name" value="ATP-grasp"/>
    <property type="match status" value="1"/>
</dbReference>
<comment type="catalytic activity">
    <reaction evidence="4">
        <text>5-amino-1-(5-phospho-beta-D-ribosyl)imidazole + hydrogencarbonate + ATP = 5-carboxyamino-1-(5-phospho-D-ribosyl)imidazole + ADP + phosphate + 2 H(+)</text>
        <dbReference type="Rhea" id="RHEA:19317"/>
        <dbReference type="ChEBI" id="CHEBI:15378"/>
        <dbReference type="ChEBI" id="CHEBI:17544"/>
        <dbReference type="ChEBI" id="CHEBI:30616"/>
        <dbReference type="ChEBI" id="CHEBI:43474"/>
        <dbReference type="ChEBI" id="CHEBI:58730"/>
        <dbReference type="ChEBI" id="CHEBI:137981"/>
        <dbReference type="ChEBI" id="CHEBI:456216"/>
        <dbReference type="EC" id="6.3.4.18"/>
    </reaction>
</comment>
<organism evidence="6 7">
    <name type="scientific">Aliidiomarina minuta</name>
    <dbReference type="NCBI Taxonomy" id="880057"/>
    <lineage>
        <taxon>Bacteria</taxon>
        <taxon>Pseudomonadati</taxon>
        <taxon>Pseudomonadota</taxon>
        <taxon>Gammaproteobacteria</taxon>
        <taxon>Alteromonadales</taxon>
        <taxon>Idiomarinaceae</taxon>
        <taxon>Aliidiomarina</taxon>
    </lineage>
</organism>
<gene>
    <name evidence="4" type="primary">purK</name>
    <name evidence="6" type="ORF">CWE09_09175</name>
</gene>
<proteinExistence type="inferred from homology"/>
<dbReference type="GO" id="GO:0006189">
    <property type="term" value="P:'de novo' IMP biosynthetic process"/>
    <property type="evidence" value="ECO:0007669"/>
    <property type="project" value="UniProtKB-UniRule"/>
</dbReference>
<dbReference type="SUPFAM" id="SSF52440">
    <property type="entry name" value="PreATP-grasp domain"/>
    <property type="match status" value="1"/>
</dbReference>
<feature type="binding site" evidence="4">
    <location>
        <position position="174"/>
    </location>
    <ligand>
        <name>ATP</name>
        <dbReference type="ChEBI" id="CHEBI:30616"/>
    </ligand>
</feature>
<keyword evidence="7" id="KW-1185">Reference proteome</keyword>
<comment type="caution">
    <text evidence="4">Lacks conserved residue(s) required for the propagation of feature annotation.</text>
</comment>